<feature type="domain" description="Cadherin" evidence="8">
    <location>
        <begin position="975"/>
        <end position="1098"/>
    </location>
</feature>
<evidence type="ECO:0000313" key="9">
    <source>
        <dbReference type="EMBL" id="VDM53539.1"/>
    </source>
</evidence>
<dbReference type="PANTHER" id="PTHR24026">
    <property type="entry name" value="FAT ATYPICAL CADHERIN-RELATED"/>
    <property type="match status" value="1"/>
</dbReference>
<dbReference type="WBParaSite" id="ACOC_0000195301-mRNA-1">
    <property type="protein sequence ID" value="ACOC_0000195301-mRNA-1"/>
    <property type="gene ID" value="ACOC_0000195301"/>
</dbReference>
<name>A0A158PEG3_ANGCS</name>
<reference evidence="9 10" key="2">
    <citation type="submission" date="2018-11" db="EMBL/GenBank/DDBJ databases">
        <authorList>
            <consortium name="Pathogen Informatics"/>
        </authorList>
    </citation>
    <scope>NUCLEOTIDE SEQUENCE [LARGE SCALE GENOMIC DNA]</scope>
    <source>
        <strain evidence="9 10">Costa Rica</strain>
    </source>
</reference>
<feature type="domain" description="Cadherin" evidence="8">
    <location>
        <begin position="7"/>
        <end position="83"/>
    </location>
</feature>
<accession>A0A158PEG3</accession>
<evidence type="ECO:0000256" key="3">
    <source>
        <dbReference type="ARBA" id="ARBA00022737"/>
    </source>
</evidence>
<dbReference type="SMART" id="SM00112">
    <property type="entry name" value="CA"/>
    <property type="match status" value="8"/>
</dbReference>
<dbReference type="InterPro" id="IPR015919">
    <property type="entry name" value="Cadherin-like_sf"/>
</dbReference>
<protein>
    <submittedName>
        <fullName evidence="11">Cadherin domain protein</fullName>
    </submittedName>
</protein>
<dbReference type="GO" id="GO:0007156">
    <property type="term" value="P:homophilic cell adhesion via plasma membrane adhesion molecules"/>
    <property type="evidence" value="ECO:0007669"/>
    <property type="project" value="InterPro"/>
</dbReference>
<feature type="domain" description="Cadherin" evidence="8">
    <location>
        <begin position="195"/>
        <end position="295"/>
    </location>
</feature>
<feature type="domain" description="Cadherin" evidence="8">
    <location>
        <begin position="578"/>
        <end position="684"/>
    </location>
</feature>
<dbReference type="Proteomes" id="UP000267027">
    <property type="component" value="Unassembled WGS sequence"/>
</dbReference>
<keyword evidence="3" id="KW-0677">Repeat</keyword>
<dbReference type="OrthoDB" id="5799622at2759"/>
<dbReference type="Pfam" id="PF00028">
    <property type="entry name" value="Cadherin"/>
    <property type="match status" value="3"/>
</dbReference>
<keyword evidence="4 7" id="KW-0106">Calcium</keyword>
<dbReference type="SUPFAM" id="SSF49313">
    <property type="entry name" value="Cadherin-like"/>
    <property type="match status" value="9"/>
</dbReference>
<keyword evidence="2" id="KW-0812">Transmembrane</keyword>
<evidence type="ECO:0000313" key="11">
    <source>
        <dbReference type="WBParaSite" id="ACOC_0000195301-mRNA-1"/>
    </source>
</evidence>
<dbReference type="AlphaFoldDB" id="A0A158PEG3"/>
<evidence type="ECO:0000256" key="7">
    <source>
        <dbReference type="PROSITE-ProRule" id="PRU00043"/>
    </source>
</evidence>
<keyword evidence="6" id="KW-0472">Membrane</keyword>
<evidence type="ECO:0000256" key="5">
    <source>
        <dbReference type="ARBA" id="ARBA00022989"/>
    </source>
</evidence>
<evidence type="ECO:0000256" key="2">
    <source>
        <dbReference type="ARBA" id="ARBA00022692"/>
    </source>
</evidence>
<dbReference type="PRINTS" id="PR00205">
    <property type="entry name" value="CADHERIN"/>
</dbReference>
<dbReference type="EMBL" id="UYYA01000332">
    <property type="protein sequence ID" value="VDM53539.1"/>
    <property type="molecule type" value="Genomic_DNA"/>
</dbReference>
<evidence type="ECO:0000259" key="8">
    <source>
        <dbReference type="PROSITE" id="PS50268"/>
    </source>
</evidence>
<gene>
    <name evidence="9" type="ORF">ACOC_LOCUS1954</name>
</gene>
<dbReference type="InterPro" id="IPR002126">
    <property type="entry name" value="Cadherin-like_dom"/>
</dbReference>
<keyword evidence="10" id="KW-1185">Reference proteome</keyword>
<dbReference type="OMA" id="DQGKNGT"/>
<dbReference type="Gene3D" id="2.60.40.60">
    <property type="entry name" value="Cadherins"/>
    <property type="match status" value="9"/>
</dbReference>
<dbReference type="GO" id="GO:0005509">
    <property type="term" value="F:calcium ion binding"/>
    <property type="evidence" value="ECO:0007669"/>
    <property type="project" value="UniProtKB-UniRule"/>
</dbReference>
<feature type="domain" description="Cadherin" evidence="8">
    <location>
        <begin position="862"/>
        <end position="973"/>
    </location>
</feature>
<feature type="domain" description="Cadherin" evidence="8">
    <location>
        <begin position="686"/>
        <end position="787"/>
    </location>
</feature>
<dbReference type="PANTHER" id="PTHR24026:SF118">
    <property type="entry name" value="DE-CADHERIN"/>
    <property type="match status" value="1"/>
</dbReference>
<keyword evidence="5" id="KW-1133">Transmembrane helix</keyword>
<organism evidence="11">
    <name type="scientific">Angiostrongylus costaricensis</name>
    <name type="common">Nematode worm</name>
    <dbReference type="NCBI Taxonomy" id="334426"/>
    <lineage>
        <taxon>Eukaryota</taxon>
        <taxon>Metazoa</taxon>
        <taxon>Ecdysozoa</taxon>
        <taxon>Nematoda</taxon>
        <taxon>Chromadorea</taxon>
        <taxon>Rhabditida</taxon>
        <taxon>Rhabditina</taxon>
        <taxon>Rhabditomorpha</taxon>
        <taxon>Strongyloidea</taxon>
        <taxon>Metastrongylidae</taxon>
        <taxon>Angiostrongylus</taxon>
    </lineage>
</organism>
<sequence length="1204" mass="133921">MARFSVDNDLFAVDKAKCLAKECYTTIRLTRTLDFETQRAHHVLVTAEDGNPHSNRTNSATHTLTIHVIDEDDRAFEVTAPIGRCKVGVEVLDENDNPPKCVQEIFAFNVTENHKPTILGEVKAIDADSALYSPITYSIHGVGSELFAISPQGKLRSLVPMDREKHEQFDIVVRATDAGGRIVVRDVNDNTPRFEHSEYLLEIDEEKSLKRQFEATDLDIGENGQIVYSLENVPDGMAIDVSGGMLFIGKLDRDTMAEQDIRLVLRATDRGQARRSSTINITVRVRDINDHWPTFTNSRYSFVLDANISPGGVIGSVKASDADATTPNNAVKYMSEDPRFRIADDGDVIYDGDGILSKASHRENFALFIVTKVRPLEIKQKKRHITHDEGMSAIQWANSGKRGYTYEITRATSDGFADGDVLQWIEMDKNTGIFRTRQPLPERVKQIRLYLSMKKGKREVPVELIINVFNSSNSVPLFKKSSYKTVVAEDAGIGSRLLQVKADGEDPIKYSLEITTGPTNLLEIDDDGFIRNLAKLDFEAFRYIEGRVLVRSQRGSMASTNFSIILTDVNDNRPVFVNGSVLSTNIDESADVGSVLELPYPLARDGDEGEFSRLLYSLVGSEDHFDIDRRTSTITLASELDYETQRSHSLTVRCVDNAGEEPFNEVFASVIVLVGDVNDNPPVIHNSDLDHLTVFEDTPVGASISTVSASDLDEGGKQSVFLDANHTLFSVTDEGKLVVAEKLDGHAGERICSHILATDSGSPPLSVLHPYCVTVYPASSNHHSPLIIFPKPNSIHYFDENVQYDELLRIKLLEEDDMGLVTYKFEQTFKKLRMLACHHLNCSSVHVFISVNDRNDNCPLFSRQVFHLSLVENDRSPPPRRIGHVPIALDADFHTDNTKVCYSSESTLFFFLQPTLPVLYTNHSFDREQKVEHQFKIIAYDCQLACIDPHQSQNATVTGVLTVNDVNDNFPRFTNKIYYFTVIQGQASPGNHLGQVAAIDPDVETNGLNYSISGAIRAPKKSFPLSNAPISIEAGTGRLAVNEPLREPSYSFTVVVTDGVGHADSAAVVVCFGILNLLDISIITYSQQTELLFDAPFDFINKNEKNIVKLLSNATSLTAVVDRLRQNANFTVVLAHFLDAHGNLMDVDNVLRFVLLGRMISAKEGKKANSIILCEECSIPGVYTLTAVLIYLINSYFVLHTEKH</sequence>
<reference evidence="11" key="1">
    <citation type="submission" date="2016-04" db="UniProtKB">
        <authorList>
            <consortium name="WormBaseParasite"/>
        </authorList>
    </citation>
    <scope>IDENTIFICATION</scope>
</reference>
<comment type="subcellular location">
    <subcellularLocation>
        <location evidence="1">Membrane</location>
    </subcellularLocation>
</comment>
<evidence type="ECO:0000256" key="1">
    <source>
        <dbReference type="ARBA" id="ARBA00004370"/>
    </source>
</evidence>
<evidence type="ECO:0000313" key="10">
    <source>
        <dbReference type="Proteomes" id="UP000267027"/>
    </source>
</evidence>
<evidence type="ECO:0000256" key="6">
    <source>
        <dbReference type="ARBA" id="ARBA00023136"/>
    </source>
</evidence>
<dbReference type="PROSITE" id="PS50268">
    <property type="entry name" value="CADHERIN_2"/>
    <property type="match status" value="8"/>
</dbReference>
<dbReference type="PROSITE" id="PS00232">
    <property type="entry name" value="CADHERIN_1"/>
    <property type="match status" value="6"/>
</dbReference>
<dbReference type="STRING" id="334426.A0A158PEG3"/>
<dbReference type="GO" id="GO:0005886">
    <property type="term" value="C:plasma membrane"/>
    <property type="evidence" value="ECO:0007669"/>
    <property type="project" value="InterPro"/>
</dbReference>
<proteinExistence type="predicted"/>
<dbReference type="InterPro" id="IPR020894">
    <property type="entry name" value="Cadherin_CS"/>
</dbReference>
<feature type="domain" description="Cadherin" evidence="8">
    <location>
        <begin position="479"/>
        <end position="576"/>
    </location>
</feature>
<dbReference type="CDD" id="cd11304">
    <property type="entry name" value="Cadherin_repeat"/>
    <property type="match status" value="7"/>
</dbReference>
<evidence type="ECO:0000256" key="4">
    <source>
        <dbReference type="ARBA" id="ARBA00022837"/>
    </source>
</evidence>
<feature type="domain" description="Cadherin" evidence="8">
    <location>
        <begin position="102"/>
        <end position="194"/>
    </location>
</feature>